<evidence type="ECO:0000313" key="2">
    <source>
        <dbReference type="EMBL" id="CAK0883253.1"/>
    </source>
</evidence>
<name>A0ABN9WAI8_9DINO</name>
<sequence length="137" mass="15504">MARRVVEHVRAKRTIYNFRQPVEASQSEQAEEAPGTGSSAEDEAARQQEAEALRLQRKEQEEKLEALRREEHQRLERHSEPLRQYLTGLVVPTLTSGLIDLCREQPEDPVGYLAEYLSVYAQVAKTHGKRGLAPGLA</sequence>
<dbReference type="InterPro" id="IPR007858">
    <property type="entry name" value="Dpy-30_motif"/>
</dbReference>
<organism evidence="2 3">
    <name type="scientific">Prorocentrum cordatum</name>
    <dbReference type="NCBI Taxonomy" id="2364126"/>
    <lineage>
        <taxon>Eukaryota</taxon>
        <taxon>Sar</taxon>
        <taxon>Alveolata</taxon>
        <taxon>Dinophyceae</taxon>
        <taxon>Prorocentrales</taxon>
        <taxon>Prorocentraceae</taxon>
        <taxon>Prorocentrum</taxon>
    </lineage>
</organism>
<dbReference type="CDD" id="cd22967">
    <property type="entry name" value="DD_AK7"/>
    <property type="match status" value="1"/>
</dbReference>
<gene>
    <name evidence="2" type="ORF">PCOR1329_LOCUS65507</name>
</gene>
<comment type="caution">
    <text evidence="2">The sequence shown here is derived from an EMBL/GenBank/DDBJ whole genome shotgun (WGS) entry which is preliminary data.</text>
</comment>
<evidence type="ECO:0008006" key="4">
    <source>
        <dbReference type="Google" id="ProtNLM"/>
    </source>
</evidence>
<feature type="region of interest" description="Disordered" evidence="1">
    <location>
        <begin position="17"/>
        <end position="49"/>
    </location>
</feature>
<keyword evidence="3" id="KW-1185">Reference proteome</keyword>
<dbReference type="Gene3D" id="1.20.890.10">
    <property type="entry name" value="cAMP-dependent protein kinase regulatory subunit, dimerization-anchoring domain"/>
    <property type="match status" value="1"/>
</dbReference>
<dbReference type="InterPro" id="IPR047499">
    <property type="entry name" value="DD_AK7"/>
</dbReference>
<dbReference type="EMBL" id="CAUYUJ010018393">
    <property type="protein sequence ID" value="CAK0883253.1"/>
    <property type="molecule type" value="Genomic_DNA"/>
</dbReference>
<evidence type="ECO:0000256" key="1">
    <source>
        <dbReference type="SAM" id="MobiDB-lite"/>
    </source>
</evidence>
<dbReference type="Proteomes" id="UP001189429">
    <property type="component" value="Unassembled WGS sequence"/>
</dbReference>
<dbReference type="Pfam" id="PF05186">
    <property type="entry name" value="Dpy-30"/>
    <property type="match status" value="1"/>
</dbReference>
<protein>
    <recommendedName>
        <fullName evidence="4">Protein dpy-30 homolog</fullName>
    </recommendedName>
</protein>
<evidence type="ECO:0000313" key="3">
    <source>
        <dbReference type="Proteomes" id="UP001189429"/>
    </source>
</evidence>
<reference evidence="2" key="1">
    <citation type="submission" date="2023-10" db="EMBL/GenBank/DDBJ databases">
        <authorList>
            <person name="Chen Y."/>
            <person name="Shah S."/>
            <person name="Dougan E. K."/>
            <person name="Thang M."/>
            <person name="Chan C."/>
        </authorList>
    </citation>
    <scope>NUCLEOTIDE SEQUENCE [LARGE SCALE GENOMIC DNA]</scope>
</reference>
<accession>A0ABN9WAI8</accession>
<proteinExistence type="predicted"/>